<evidence type="ECO:0000313" key="3">
    <source>
        <dbReference type="Proteomes" id="UP001168579"/>
    </source>
</evidence>
<keyword evidence="3" id="KW-1185">Reference proteome</keyword>
<comment type="caution">
    <text evidence="2">The sequence shown here is derived from an EMBL/GenBank/DDBJ whole genome shotgun (WGS) entry which is preliminary data.</text>
</comment>
<dbReference type="Proteomes" id="UP001168579">
    <property type="component" value="Unassembled WGS sequence"/>
</dbReference>
<accession>A0ABT8RSH6</accession>
<protein>
    <submittedName>
        <fullName evidence="2">Uncharacterized protein</fullName>
    </submittedName>
</protein>
<evidence type="ECO:0000313" key="2">
    <source>
        <dbReference type="EMBL" id="MDO1513833.1"/>
    </source>
</evidence>
<sequence>MYNKSYLHEMNFTIRNVLVILIVTNKMQYLIHFQIPMIILLAILFS</sequence>
<keyword evidence="1" id="KW-0472">Membrane</keyword>
<organism evidence="2 3">
    <name type="scientific">Maribacter confluentis</name>
    <dbReference type="NCBI Taxonomy" id="1656093"/>
    <lineage>
        <taxon>Bacteria</taxon>
        <taxon>Pseudomonadati</taxon>
        <taxon>Bacteroidota</taxon>
        <taxon>Flavobacteriia</taxon>
        <taxon>Flavobacteriales</taxon>
        <taxon>Flavobacteriaceae</taxon>
        <taxon>Maribacter</taxon>
    </lineage>
</organism>
<dbReference type="RefSeq" id="WP_304436614.1">
    <property type="nucleotide sequence ID" value="NZ_JAUKUC010000001.1"/>
</dbReference>
<name>A0ABT8RSH6_9FLAO</name>
<reference evidence="2" key="2">
    <citation type="submission" date="2023-06" db="EMBL/GenBank/DDBJ databases">
        <authorList>
            <person name="Lucena T."/>
            <person name="Sun Q."/>
        </authorList>
    </citation>
    <scope>NUCLEOTIDE SEQUENCE</scope>
    <source>
        <strain evidence="2">CECT 8869</strain>
    </source>
</reference>
<gene>
    <name evidence="2" type="ORF">Q2T41_14325</name>
</gene>
<keyword evidence="1" id="KW-1133">Transmembrane helix</keyword>
<proteinExistence type="predicted"/>
<keyword evidence="1" id="KW-0812">Transmembrane</keyword>
<dbReference type="EMBL" id="JAUKUC010000001">
    <property type="protein sequence ID" value="MDO1513833.1"/>
    <property type="molecule type" value="Genomic_DNA"/>
</dbReference>
<reference evidence="2" key="1">
    <citation type="journal article" date="2014" name="Int. J. Syst. Evol. Microbiol.">
        <title>Complete genome of a new Firmicutes species belonging to the dominant human colonic microbiota ('Ruminococcus bicirculans') reveals two chromosomes and a selective capacity to utilize plant glucans.</title>
        <authorList>
            <consortium name="NISC Comparative Sequencing Program"/>
            <person name="Wegmann U."/>
            <person name="Louis P."/>
            <person name="Goesmann A."/>
            <person name="Henrissat B."/>
            <person name="Duncan S.H."/>
            <person name="Flint H.J."/>
        </authorList>
    </citation>
    <scope>NUCLEOTIDE SEQUENCE</scope>
    <source>
        <strain evidence="2">CECT 8869</strain>
    </source>
</reference>
<feature type="transmembrane region" description="Helical" evidence="1">
    <location>
        <begin position="27"/>
        <end position="45"/>
    </location>
</feature>
<evidence type="ECO:0000256" key="1">
    <source>
        <dbReference type="SAM" id="Phobius"/>
    </source>
</evidence>